<gene>
    <name evidence="9" type="ordered locus">Tbis_3516</name>
</gene>
<keyword evidence="6" id="KW-0067">ATP-binding</keyword>
<dbReference type="InterPro" id="IPR000719">
    <property type="entry name" value="Prot_kinase_dom"/>
</dbReference>
<evidence type="ECO:0000313" key="9">
    <source>
        <dbReference type="EMBL" id="ADG90204.1"/>
    </source>
</evidence>
<evidence type="ECO:0000256" key="3">
    <source>
        <dbReference type="ARBA" id="ARBA00022679"/>
    </source>
</evidence>
<dbReference type="RefSeq" id="WP_013133737.1">
    <property type="nucleotide sequence ID" value="NC_014165.1"/>
</dbReference>
<dbReference type="Gene3D" id="3.30.200.20">
    <property type="entry name" value="Phosphorylase Kinase, domain 1"/>
    <property type="match status" value="1"/>
</dbReference>
<feature type="domain" description="Protein kinase" evidence="8">
    <location>
        <begin position="12"/>
        <end position="253"/>
    </location>
</feature>
<evidence type="ECO:0000256" key="6">
    <source>
        <dbReference type="ARBA" id="ARBA00022840"/>
    </source>
</evidence>
<dbReference type="PANTHER" id="PTHR43289">
    <property type="entry name" value="MITOGEN-ACTIVATED PROTEIN KINASE KINASE KINASE 20-RELATED"/>
    <property type="match status" value="1"/>
</dbReference>
<dbReference type="eggNOG" id="COG0515">
    <property type="taxonomic scope" value="Bacteria"/>
</dbReference>
<dbReference type="Pfam" id="PF00069">
    <property type="entry name" value="Pkinase"/>
    <property type="match status" value="1"/>
</dbReference>
<dbReference type="KEGG" id="tbi:Tbis_3516"/>
<dbReference type="PANTHER" id="PTHR43289:SF6">
    <property type="entry name" value="SERINE_THREONINE-PROTEIN KINASE NEKL-3"/>
    <property type="match status" value="1"/>
</dbReference>
<keyword evidence="7" id="KW-0812">Transmembrane</keyword>
<dbReference type="OrthoDB" id="3679634at2"/>
<organism evidence="9 10">
    <name type="scientific">Thermobispora bispora (strain ATCC 19993 / DSM 43833 / CBS 139.67 / JCM 10125 / KCTC 9307 / NBRC 14880 / R51)</name>
    <dbReference type="NCBI Taxonomy" id="469371"/>
    <lineage>
        <taxon>Bacteria</taxon>
        <taxon>Bacillati</taxon>
        <taxon>Actinomycetota</taxon>
        <taxon>Actinomycetes</taxon>
        <taxon>Streptosporangiales</taxon>
        <taxon>Streptosporangiaceae</taxon>
        <taxon>Thermobispora</taxon>
    </lineage>
</organism>
<keyword evidence="3" id="KW-0808">Transferase</keyword>
<keyword evidence="10" id="KW-1185">Reference proteome</keyword>
<keyword evidence="5 9" id="KW-0418">Kinase</keyword>
<dbReference type="CDD" id="cd14014">
    <property type="entry name" value="STKc_PknB_like"/>
    <property type="match status" value="1"/>
</dbReference>
<proteinExistence type="predicted"/>
<evidence type="ECO:0000256" key="7">
    <source>
        <dbReference type="SAM" id="Phobius"/>
    </source>
</evidence>
<dbReference type="EMBL" id="CP001874">
    <property type="protein sequence ID" value="ADG90204.1"/>
    <property type="molecule type" value="Genomic_DNA"/>
</dbReference>
<protein>
    <recommendedName>
        <fullName evidence="1">non-specific serine/threonine protein kinase</fullName>
        <ecNumber evidence="1">2.7.11.1</ecNumber>
    </recommendedName>
</protein>
<evidence type="ECO:0000259" key="8">
    <source>
        <dbReference type="PROSITE" id="PS50011"/>
    </source>
</evidence>
<dbReference type="AlphaFoldDB" id="D6YAF1"/>
<dbReference type="GO" id="GO:0004674">
    <property type="term" value="F:protein serine/threonine kinase activity"/>
    <property type="evidence" value="ECO:0007669"/>
    <property type="project" value="UniProtKB-KW"/>
</dbReference>
<feature type="transmembrane region" description="Helical" evidence="7">
    <location>
        <begin position="272"/>
        <end position="297"/>
    </location>
</feature>
<dbReference type="PROSITE" id="PS00109">
    <property type="entry name" value="PROTEIN_KINASE_TYR"/>
    <property type="match status" value="1"/>
</dbReference>
<evidence type="ECO:0000256" key="1">
    <source>
        <dbReference type="ARBA" id="ARBA00012513"/>
    </source>
</evidence>
<keyword evidence="7" id="KW-1133">Transmembrane helix</keyword>
<dbReference type="InterPro" id="IPR011009">
    <property type="entry name" value="Kinase-like_dom_sf"/>
</dbReference>
<dbReference type="EC" id="2.7.11.1" evidence="1"/>
<dbReference type="SUPFAM" id="SSF56112">
    <property type="entry name" value="Protein kinase-like (PK-like)"/>
    <property type="match status" value="1"/>
</dbReference>
<dbReference type="InterPro" id="IPR008266">
    <property type="entry name" value="Tyr_kinase_AS"/>
</dbReference>
<evidence type="ECO:0000256" key="5">
    <source>
        <dbReference type="ARBA" id="ARBA00022777"/>
    </source>
</evidence>
<dbReference type="GO" id="GO:0005524">
    <property type="term" value="F:ATP binding"/>
    <property type="evidence" value="ECO:0007669"/>
    <property type="project" value="UniProtKB-KW"/>
</dbReference>
<keyword evidence="2 9" id="KW-0723">Serine/threonine-protein kinase</keyword>
<evidence type="ECO:0000313" key="10">
    <source>
        <dbReference type="Proteomes" id="UP000006640"/>
    </source>
</evidence>
<dbReference type="PROSITE" id="PS50011">
    <property type="entry name" value="PROTEIN_KINASE_DOM"/>
    <property type="match status" value="1"/>
</dbReference>
<evidence type="ECO:0000256" key="2">
    <source>
        <dbReference type="ARBA" id="ARBA00022527"/>
    </source>
</evidence>
<dbReference type="Gene3D" id="1.10.510.10">
    <property type="entry name" value="Transferase(Phosphotransferase) domain 1"/>
    <property type="match status" value="1"/>
</dbReference>
<sequence length="481" mass="52279">MGTAGQLVVKRYRLVRAHGHGAMGIVWEGHDTLLDRPVAVREVLLPVTLAESKRLLLTQRLAKEARQAERLRHPNAAAVYDVAEEDGTLYVVMEPVQARSLEGIVKDDGPLSPERAAQIGRRLLSVLTHAHSLGVRHGDVRPVNVLIGHDGRVVLTDFGTAPLAADPAFAPGNRRMQAYLAPERKDTEPTPAADLWSLGATLHYAVTGTPPDPAARSHDEVPVPLRPVVNGLLARDPKKRLDPQEADRLLAALEPAQPAPAPPRRAGRTRRIAAIAGITAGTVVVAAAAGWVLAWPWSSDATPTVVAESSRPAVSPSPVPSPTGPSALRLTWYRSPAGWRAAVPRGWTRQQDGEFAMVWIDPKGRANLRIEVTAQRGTDALAALREAEAILEPTVKGYRSIRLTTAASKYGDAADWEFTWTQRTSSPDSLLKRGVAYHQLRRVISTANTTGVLTWTTKAEEWERMRPTLTKLLSLFRPAAE</sequence>
<dbReference type="HOGENOM" id="CLU_000288_63_44_11"/>
<reference evidence="9 10" key="1">
    <citation type="submission" date="2010-01" db="EMBL/GenBank/DDBJ databases">
        <title>The complete genome of Thermobispora bispora DSM 43833.</title>
        <authorList>
            <consortium name="US DOE Joint Genome Institute (JGI-PGF)"/>
            <person name="Lucas S."/>
            <person name="Copeland A."/>
            <person name="Lapidus A."/>
            <person name="Glavina del Rio T."/>
            <person name="Dalin E."/>
            <person name="Tice H."/>
            <person name="Bruce D."/>
            <person name="Goodwin L."/>
            <person name="Pitluck S."/>
            <person name="Kyrpides N."/>
            <person name="Mavromatis K."/>
            <person name="Ivanova N."/>
            <person name="Mikhailova N."/>
            <person name="Chertkov O."/>
            <person name="Brettin T."/>
            <person name="Detter J.C."/>
            <person name="Han C."/>
            <person name="Larimer F."/>
            <person name="Land M."/>
            <person name="Hauser L."/>
            <person name="Markowitz V."/>
            <person name="Cheng J.-F."/>
            <person name="Hugenholtz P."/>
            <person name="Woyke T."/>
            <person name="Wu D."/>
            <person name="Jando M."/>
            <person name="Schneider S."/>
            <person name="Klenk H.-P."/>
            <person name="Eisen J.A."/>
        </authorList>
    </citation>
    <scope>NUCLEOTIDE SEQUENCE [LARGE SCALE GENOMIC DNA]</scope>
    <source>
        <strain evidence="10">ATCC 19993 / DSM 43833 / CBS 139.67 / JCM 10125 / KCTC 9307 / NBRC 14880 / R51</strain>
    </source>
</reference>
<keyword evidence="7" id="KW-0472">Membrane</keyword>
<evidence type="ECO:0000256" key="4">
    <source>
        <dbReference type="ARBA" id="ARBA00022741"/>
    </source>
</evidence>
<name>D6YAF1_THEBD</name>
<dbReference type="STRING" id="469371.Tbis_3516"/>
<dbReference type="Proteomes" id="UP000006640">
    <property type="component" value="Chromosome"/>
</dbReference>
<accession>D6YAF1</accession>
<keyword evidence="4" id="KW-0547">Nucleotide-binding</keyword>